<dbReference type="Proteomes" id="UP000014009">
    <property type="component" value="Unassembled WGS sequence"/>
</dbReference>
<sequence>MECKGKLLTEEQVDELSFMVHNYYNKDIGICSYDVERVLGRTEVGLTKLELAIVIGAFVESLGTEGFETCVDEHTLKRLDEEVEKLNYNSSPKQMYEAGISAVNKIIQGIIEEQSPPLKK</sequence>
<comment type="caution">
    <text evidence="1">The sequence shown here is derived from an EMBL/GenBank/DDBJ whole genome shotgun (WGS) entry which is preliminary data.</text>
</comment>
<accession>A0A9W5QY99</accession>
<protein>
    <submittedName>
        <fullName evidence="1">Uncharacterized protein</fullName>
    </submittedName>
</protein>
<evidence type="ECO:0000313" key="1">
    <source>
        <dbReference type="EMBL" id="EOP94823.1"/>
    </source>
</evidence>
<name>A0A9W5QY99_BACCE</name>
<gene>
    <name evidence="1" type="ORF">IGM_01255</name>
</gene>
<dbReference type="AlphaFoldDB" id="A0A9W5QY99"/>
<evidence type="ECO:0000313" key="2">
    <source>
        <dbReference type="Proteomes" id="UP000014009"/>
    </source>
</evidence>
<dbReference type="EMBL" id="AHEF01000025">
    <property type="protein sequence ID" value="EOP94823.1"/>
    <property type="molecule type" value="Genomic_DNA"/>
</dbReference>
<reference evidence="1 2" key="1">
    <citation type="submission" date="2012-12" db="EMBL/GenBank/DDBJ databases">
        <title>The Genome Sequence of Bacillus cereus HuB4-4.</title>
        <authorList>
            <consortium name="The Broad Institute Genome Sequencing Platform"/>
            <consortium name="The Broad Institute Genome Sequencing Center for Infectious Disease"/>
            <person name="Feldgarden M."/>
            <person name="Van der Auwera G.A."/>
            <person name="Mahillon J."/>
            <person name="Duprez V."/>
            <person name="Timmery S."/>
            <person name="Mattelet C."/>
            <person name="Dierick K."/>
            <person name="Sun M."/>
            <person name="Yu Z."/>
            <person name="Zhu L."/>
            <person name="Hu X."/>
            <person name="Shank E.B."/>
            <person name="Swiecicka I."/>
            <person name="Hansen B.M."/>
            <person name="Andrup L."/>
            <person name="Walker B."/>
            <person name="Young S.K."/>
            <person name="Zeng Q."/>
            <person name="Gargeya S."/>
            <person name="Fitzgerald M."/>
            <person name="Haas B."/>
            <person name="Abouelleil A."/>
            <person name="Alvarado L."/>
            <person name="Arachchi H.M."/>
            <person name="Berlin A.M."/>
            <person name="Chapman S.B."/>
            <person name="Dewar J."/>
            <person name="Goldberg J."/>
            <person name="Griggs A."/>
            <person name="Gujja S."/>
            <person name="Hansen M."/>
            <person name="Howarth C."/>
            <person name="Imamovic A."/>
            <person name="Larimer J."/>
            <person name="McCowan C."/>
            <person name="Murphy C."/>
            <person name="Neiman D."/>
            <person name="Pearson M."/>
            <person name="Priest M."/>
            <person name="Roberts A."/>
            <person name="Saif S."/>
            <person name="Shea T."/>
            <person name="Sisk P."/>
            <person name="Sykes S."/>
            <person name="Wortman J."/>
            <person name="Nusbaum C."/>
            <person name="Birren B."/>
        </authorList>
    </citation>
    <scope>NUCLEOTIDE SEQUENCE [LARGE SCALE GENOMIC DNA]</scope>
    <source>
        <strain evidence="1 2">HuB4-4</strain>
    </source>
</reference>
<organism evidence="1 2">
    <name type="scientific">Bacillus cereus HuB4-4</name>
    <dbReference type="NCBI Taxonomy" id="1053211"/>
    <lineage>
        <taxon>Bacteria</taxon>
        <taxon>Bacillati</taxon>
        <taxon>Bacillota</taxon>
        <taxon>Bacilli</taxon>
        <taxon>Bacillales</taxon>
        <taxon>Bacillaceae</taxon>
        <taxon>Bacillus</taxon>
        <taxon>Bacillus cereus group</taxon>
    </lineage>
</organism>
<dbReference type="RefSeq" id="WP_016097921.1">
    <property type="nucleotide sequence ID" value="NZ_KB976537.1"/>
</dbReference>
<proteinExistence type="predicted"/>